<dbReference type="Proteomes" id="UP000789920">
    <property type="component" value="Unassembled WGS sequence"/>
</dbReference>
<gene>
    <name evidence="1" type="ORF">RPERSI_LOCUS26104</name>
</gene>
<evidence type="ECO:0000313" key="2">
    <source>
        <dbReference type="Proteomes" id="UP000789920"/>
    </source>
</evidence>
<evidence type="ECO:0000313" key="1">
    <source>
        <dbReference type="EMBL" id="CAG8823799.1"/>
    </source>
</evidence>
<sequence length="394" mass="43318">LSNLSTDLQAFGFASGAGSKIFETIERVPPIDVASDAGEKLEDVVGHIQLKNINFIYPARPEVKTLNGISLDIEPGTTVALVGSSGSGKSTIVSLVLRFYDPVSGDVLLDGRDIKSLNLTWLRRQISLVGQEPVLFNTTIAENVAHGLIGSVYEHLPDIKKRDMIENACKMANAHDFIMNLPDKYETMVGERGFLLSGGQKQRIAISRAIVKDPKILLLDEATSALDTQSEGIVQDALDKASKGRTTIVIAHRLSTIRNATKIIVMHKGDIVESGTHTELMDKKGAYFKLVEAQQIHQAINSEENQDSSVIPPEDNDISLIAKNDIIPEDHQITRIRTNKSVSSAFLSKQKADMEMGIKREEDYTTWELIKKIAYINKPEFLILALGFLGSVIN</sequence>
<keyword evidence="2" id="KW-1185">Reference proteome</keyword>
<feature type="non-terminal residue" evidence="1">
    <location>
        <position position="394"/>
    </location>
</feature>
<dbReference type="EMBL" id="CAJVQC010088010">
    <property type="protein sequence ID" value="CAG8823799.1"/>
    <property type="molecule type" value="Genomic_DNA"/>
</dbReference>
<reference evidence="1" key="1">
    <citation type="submission" date="2021-06" db="EMBL/GenBank/DDBJ databases">
        <authorList>
            <person name="Kallberg Y."/>
            <person name="Tangrot J."/>
            <person name="Rosling A."/>
        </authorList>
    </citation>
    <scope>NUCLEOTIDE SEQUENCE</scope>
    <source>
        <strain evidence="1">MA461A</strain>
    </source>
</reference>
<comment type="caution">
    <text evidence="1">The sequence shown here is derived from an EMBL/GenBank/DDBJ whole genome shotgun (WGS) entry which is preliminary data.</text>
</comment>
<accession>A0ACA9S426</accession>
<protein>
    <submittedName>
        <fullName evidence="1">43_t:CDS:1</fullName>
    </submittedName>
</protein>
<organism evidence="1 2">
    <name type="scientific">Racocetra persica</name>
    <dbReference type="NCBI Taxonomy" id="160502"/>
    <lineage>
        <taxon>Eukaryota</taxon>
        <taxon>Fungi</taxon>
        <taxon>Fungi incertae sedis</taxon>
        <taxon>Mucoromycota</taxon>
        <taxon>Glomeromycotina</taxon>
        <taxon>Glomeromycetes</taxon>
        <taxon>Diversisporales</taxon>
        <taxon>Gigasporaceae</taxon>
        <taxon>Racocetra</taxon>
    </lineage>
</organism>
<feature type="non-terminal residue" evidence="1">
    <location>
        <position position="1"/>
    </location>
</feature>
<name>A0ACA9S426_9GLOM</name>
<proteinExistence type="predicted"/>